<comment type="caution">
    <text evidence="1">The sequence shown here is derived from an EMBL/GenBank/DDBJ whole genome shotgun (WGS) entry which is preliminary data.</text>
</comment>
<feature type="non-terminal residue" evidence="1">
    <location>
        <position position="1"/>
    </location>
</feature>
<dbReference type="Proteomes" id="UP001295794">
    <property type="component" value="Unassembled WGS sequence"/>
</dbReference>
<keyword evidence="2" id="KW-1185">Reference proteome</keyword>
<proteinExistence type="predicted"/>
<organism evidence="1 2">
    <name type="scientific">Mycena citricolor</name>
    <dbReference type="NCBI Taxonomy" id="2018698"/>
    <lineage>
        <taxon>Eukaryota</taxon>
        <taxon>Fungi</taxon>
        <taxon>Dikarya</taxon>
        <taxon>Basidiomycota</taxon>
        <taxon>Agaricomycotina</taxon>
        <taxon>Agaricomycetes</taxon>
        <taxon>Agaricomycetidae</taxon>
        <taxon>Agaricales</taxon>
        <taxon>Marasmiineae</taxon>
        <taxon>Mycenaceae</taxon>
        <taxon>Mycena</taxon>
    </lineage>
</organism>
<sequence length="53" mass="5973">SAESQNYTSNATHTSSLVRHPKVVPQQQWAFTHQDCNSTFISRGCELLPALRE</sequence>
<name>A0AAD2H8U9_9AGAR</name>
<dbReference type="EMBL" id="CAVNYO010000169">
    <property type="protein sequence ID" value="CAK5270691.1"/>
    <property type="molecule type" value="Genomic_DNA"/>
</dbReference>
<evidence type="ECO:0000313" key="1">
    <source>
        <dbReference type="EMBL" id="CAK5270691.1"/>
    </source>
</evidence>
<dbReference type="AlphaFoldDB" id="A0AAD2H8U9"/>
<evidence type="ECO:0000313" key="2">
    <source>
        <dbReference type="Proteomes" id="UP001295794"/>
    </source>
</evidence>
<accession>A0AAD2H8U9</accession>
<protein>
    <submittedName>
        <fullName evidence="1">Uncharacterized protein</fullName>
    </submittedName>
</protein>
<gene>
    <name evidence="1" type="ORF">MYCIT1_LOCUS15310</name>
</gene>
<reference evidence="1" key="1">
    <citation type="submission" date="2023-11" db="EMBL/GenBank/DDBJ databases">
        <authorList>
            <person name="De Vega J J."/>
            <person name="De Vega J J."/>
        </authorList>
    </citation>
    <scope>NUCLEOTIDE SEQUENCE</scope>
</reference>